<dbReference type="EMBL" id="ASPP01023999">
    <property type="protein sequence ID" value="ETO09569.1"/>
    <property type="molecule type" value="Genomic_DNA"/>
</dbReference>
<organism evidence="3 4">
    <name type="scientific">Reticulomyxa filosa</name>
    <dbReference type="NCBI Taxonomy" id="46433"/>
    <lineage>
        <taxon>Eukaryota</taxon>
        <taxon>Sar</taxon>
        <taxon>Rhizaria</taxon>
        <taxon>Retaria</taxon>
        <taxon>Foraminifera</taxon>
        <taxon>Monothalamids</taxon>
        <taxon>Reticulomyxidae</taxon>
        <taxon>Reticulomyxa</taxon>
    </lineage>
</organism>
<evidence type="ECO:0000256" key="2">
    <source>
        <dbReference type="SAM" id="Phobius"/>
    </source>
</evidence>
<keyword evidence="2" id="KW-1133">Transmembrane helix</keyword>
<name>X6M6M9_RETFI</name>
<evidence type="ECO:0000313" key="4">
    <source>
        <dbReference type="Proteomes" id="UP000023152"/>
    </source>
</evidence>
<sequence length="268" mass="31190">MSIRKSLNLSLRDTEAVNVFISPDKTSITVDYFGGDNFLELMSQYNALGSVSFLFVCLFVFFAMIWQVQRYNKYKRFSIIEFARIMLNKRRIHKYKRKGDDDNFVEKVKVDGKVYKLIVLKEDEFEKAAAELAPDLNATTLNALTHQESSPNEGEPENDEPAKNEPKERDEQILETIEEEIRITMQTNKQQKRAPSIHVNVVELEEIEKDDESSSSAGLQKTRSGGELVRTEKKFQQTLELKKQLTHKMLDYNFLKLDTFKLRDKLTF</sequence>
<feature type="compositionally biased region" description="Basic and acidic residues" evidence="1">
    <location>
        <begin position="160"/>
        <end position="169"/>
    </location>
</feature>
<evidence type="ECO:0000256" key="1">
    <source>
        <dbReference type="SAM" id="MobiDB-lite"/>
    </source>
</evidence>
<proteinExistence type="predicted"/>
<keyword evidence="2" id="KW-0472">Membrane</keyword>
<evidence type="ECO:0000313" key="3">
    <source>
        <dbReference type="EMBL" id="ETO09569.1"/>
    </source>
</evidence>
<keyword evidence="2" id="KW-0812">Transmembrane</keyword>
<comment type="caution">
    <text evidence="3">The sequence shown here is derived from an EMBL/GenBank/DDBJ whole genome shotgun (WGS) entry which is preliminary data.</text>
</comment>
<dbReference type="AlphaFoldDB" id="X6M6M9"/>
<protein>
    <submittedName>
        <fullName evidence="3">Uncharacterized protein</fullName>
    </submittedName>
</protein>
<reference evidence="3 4" key="1">
    <citation type="journal article" date="2013" name="Curr. Biol.">
        <title>The Genome of the Foraminiferan Reticulomyxa filosa.</title>
        <authorList>
            <person name="Glockner G."/>
            <person name="Hulsmann N."/>
            <person name="Schleicher M."/>
            <person name="Noegel A.A."/>
            <person name="Eichinger L."/>
            <person name="Gallinger C."/>
            <person name="Pawlowski J."/>
            <person name="Sierra R."/>
            <person name="Euteneuer U."/>
            <person name="Pillet L."/>
            <person name="Moustafa A."/>
            <person name="Platzer M."/>
            <person name="Groth M."/>
            <person name="Szafranski K."/>
            <person name="Schliwa M."/>
        </authorList>
    </citation>
    <scope>NUCLEOTIDE SEQUENCE [LARGE SCALE GENOMIC DNA]</scope>
</reference>
<feature type="transmembrane region" description="Helical" evidence="2">
    <location>
        <begin position="47"/>
        <end position="66"/>
    </location>
</feature>
<gene>
    <name evidence="3" type="ORF">RFI_27808</name>
</gene>
<accession>X6M6M9</accession>
<feature type="region of interest" description="Disordered" evidence="1">
    <location>
        <begin position="146"/>
        <end position="169"/>
    </location>
</feature>
<dbReference type="Proteomes" id="UP000023152">
    <property type="component" value="Unassembled WGS sequence"/>
</dbReference>
<keyword evidence="4" id="KW-1185">Reference proteome</keyword>